<dbReference type="EMBL" id="JAKFHA010000020">
    <property type="protein sequence ID" value="MCF2531035.1"/>
    <property type="molecule type" value="Genomic_DNA"/>
</dbReference>
<evidence type="ECO:0000313" key="2">
    <source>
        <dbReference type="EMBL" id="MCF2531035.1"/>
    </source>
</evidence>
<name>A0AA41Q4Y7_9ACTN</name>
<gene>
    <name evidence="2" type="ORF">LZ495_28000</name>
</gene>
<keyword evidence="3" id="KW-1185">Reference proteome</keyword>
<protein>
    <submittedName>
        <fullName evidence="2">Ferritin-like domain-containing protein</fullName>
    </submittedName>
</protein>
<evidence type="ECO:0000256" key="1">
    <source>
        <dbReference type="SAM" id="MobiDB-lite"/>
    </source>
</evidence>
<organism evidence="2 3">
    <name type="scientific">Yinghuangia soli</name>
    <dbReference type="NCBI Taxonomy" id="2908204"/>
    <lineage>
        <taxon>Bacteria</taxon>
        <taxon>Bacillati</taxon>
        <taxon>Actinomycetota</taxon>
        <taxon>Actinomycetes</taxon>
        <taxon>Kitasatosporales</taxon>
        <taxon>Streptomycetaceae</taxon>
        <taxon>Yinghuangia</taxon>
    </lineage>
</organism>
<accession>A0AA41Q4Y7</accession>
<proteinExistence type="predicted"/>
<evidence type="ECO:0000313" key="3">
    <source>
        <dbReference type="Proteomes" id="UP001165378"/>
    </source>
</evidence>
<dbReference type="Proteomes" id="UP001165378">
    <property type="component" value="Unassembled WGS sequence"/>
</dbReference>
<sequence>MNAAAGGTSTGDLQVVALATALENQAVAAYQAAGAGKRGTVQPAVASFAATAMAQHADHAKAWNAVNDYAMAPTRRTGQVGGASCAGPPPADAVRRPRRACADRTGSVAATGVATESWWHAQRIRVVGRRVCGFNYRRAPIVLRVGRMRVA</sequence>
<feature type="region of interest" description="Disordered" evidence="1">
    <location>
        <begin position="78"/>
        <end position="97"/>
    </location>
</feature>
<reference evidence="2" key="1">
    <citation type="submission" date="2022-01" db="EMBL/GenBank/DDBJ databases">
        <title>Genome-Based Taxonomic Classification of the Phylum Actinobacteria.</title>
        <authorList>
            <person name="Gao Y."/>
        </authorList>
    </citation>
    <scope>NUCLEOTIDE SEQUENCE</scope>
    <source>
        <strain evidence="2">KLBMP 8922</strain>
    </source>
</reference>
<dbReference type="AlphaFoldDB" id="A0AA41Q4Y7"/>
<comment type="caution">
    <text evidence="2">The sequence shown here is derived from an EMBL/GenBank/DDBJ whole genome shotgun (WGS) entry which is preliminary data.</text>
</comment>